<dbReference type="AlphaFoldDB" id="A0A9D2CIB0"/>
<dbReference type="PANTHER" id="PTHR30346:SF28">
    <property type="entry name" value="HTH-TYPE TRANSCRIPTIONAL REGULATOR CYNR"/>
    <property type="match status" value="1"/>
</dbReference>
<comment type="caution">
    <text evidence="6">The sequence shown here is derived from an EMBL/GenBank/DDBJ whole genome shotgun (WGS) entry which is preliminary data.</text>
</comment>
<name>A0A9D2CIB0_9ACTN</name>
<dbReference type="GO" id="GO:0003700">
    <property type="term" value="F:DNA-binding transcription factor activity"/>
    <property type="evidence" value="ECO:0007669"/>
    <property type="project" value="InterPro"/>
</dbReference>
<evidence type="ECO:0000259" key="5">
    <source>
        <dbReference type="PROSITE" id="PS50931"/>
    </source>
</evidence>
<dbReference type="InterPro" id="IPR000847">
    <property type="entry name" value="LysR_HTH_N"/>
</dbReference>
<comment type="similarity">
    <text evidence="1">Belongs to the LysR transcriptional regulatory family.</text>
</comment>
<keyword evidence="3" id="KW-0238">DNA-binding</keyword>
<accession>A0A9D2CIB0</accession>
<protein>
    <submittedName>
        <fullName evidence="6">LysR family transcriptional regulator</fullName>
    </submittedName>
</protein>
<dbReference type="SUPFAM" id="SSF53850">
    <property type="entry name" value="Periplasmic binding protein-like II"/>
    <property type="match status" value="1"/>
</dbReference>
<dbReference type="PRINTS" id="PR00039">
    <property type="entry name" value="HTHLYSR"/>
</dbReference>
<evidence type="ECO:0000256" key="4">
    <source>
        <dbReference type="ARBA" id="ARBA00023163"/>
    </source>
</evidence>
<dbReference type="SUPFAM" id="SSF46785">
    <property type="entry name" value="Winged helix' DNA-binding domain"/>
    <property type="match status" value="1"/>
</dbReference>
<dbReference type="Gene3D" id="3.40.190.290">
    <property type="match status" value="1"/>
</dbReference>
<keyword evidence="2" id="KW-0805">Transcription regulation</keyword>
<gene>
    <name evidence="6" type="ORF">IAA42_08525</name>
</gene>
<dbReference type="GO" id="GO:0003677">
    <property type="term" value="F:DNA binding"/>
    <property type="evidence" value="ECO:0007669"/>
    <property type="project" value="UniProtKB-KW"/>
</dbReference>
<dbReference type="PANTHER" id="PTHR30346">
    <property type="entry name" value="TRANSCRIPTIONAL DUAL REGULATOR HCAR-RELATED"/>
    <property type="match status" value="1"/>
</dbReference>
<evidence type="ECO:0000256" key="3">
    <source>
        <dbReference type="ARBA" id="ARBA00023125"/>
    </source>
</evidence>
<dbReference type="Pfam" id="PF00126">
    <property type="entry name" value="HTH_1"/>
    <property type="match status" value="1"/>
</dbReference>
<reference evidence="6" key="2">
    <citation type="submission" date="2021-04" db="EMBL/GenBank/DDBJ databases">
        <authorList>
            <person name="Gilroy R."/>
        </authorList>
    </citation>
    <scope>NUCLEOTIDE SEQUENCE</scope>
    <source>
        <strain evidence="6">ChiHjej10B9-743</strain>
    </source>
</reference>
<dbReference type="InterPro" id="IPR036390">
    <property type="entry name" value="WH_DNA-bd_sf"/>
</dbReference>
<dbReference type="InterPro" id="IPR005119">
    <property type="entry name" value="LysR_subst-bd"/>
</dbReference>
<dbReference type="CDD" id="cd05466">
    <property type="entry name" value="PBP2_LTTR_substrate"/>
    <property type="match status" value="1"/>
</dbReference>
<evidence type="ECO:0000313" key="7">
    <source>
        <dbReference type="Proteomes" id="UP000824133"/>
    </source>
</evidence>
<dbReference type="Proteomes" id="UP000824133">
    <property type="component" value="Unassembled WGS sequence"/>
</dbReference>
<keyword evidence="4" id="KW-0804">Transcription</keyword>
<feature type="domain" description="HTH lysR-type" evidence="5">
    <location>
        <begin position="1"/>
        <end position="58"/>
    </location>
</feature>
<dbReference type="PROSITE" id="PS50931">
    <property type="entry name" value="HTH_LYSR"/>
    <property type="match status" value="1"/>
</dbReference>
<dbReference type="Pfam" id="PF03466">
    <property type="entry name" value="LysR_substrate"/>
    <property type="match status" value="1"/>
</dbReference>
<dbReference type="Gene3D" id="1.10.10.10">
    <property type="entry name" value="Winged helix-like DNA-binding domain superfamily/Winged helix DNA-binding domain"/>
    <property type="match status" value="1"/>
</dbReference>
<dbReference type="EMBL" id="DXCP01000060">
    <property type="protein sequence ID" value="HIY80460.1"/>
    <property type="molecule type" value="Genomic_DNA"/>
</dbReference>
<reference evidence="6" key="1">
    <citation type="journal article" date="2021" name="PeerJ">
        <title>Extensive microbial diversity within the chicken gut microbiome revealed by metagenomics and culture.</title>
        <authorList>
            <person name="Gilroy R."/>
            <person name="Ravi A."/>
            <person name="Getino M."/>
            <person name="Pursley I."/>
            <person name="Horton D.L."/>
            <person name="Alikhan N.F."/>
            <person name="Baker D."/>
            <person name="Gharbi K."/>
            <person name="Hall N."/>
            <person name="Watson M."/>
            <person name="Adriaenssens E.M."/>
            <person name="Foster-Nyarko E."/>
            <person name="Jarju S."/>
            <person name="Secka A."/>
            <person name="Antonio M."/>
            <person name="Oren A."/>
            <person name="Chaudhuri R.R."/>
            <person name="La Ragione R."/>
            <person name="Hildebrand F."/>
            <person name="Pallen M.J."/>
        </authorList>
    </citation>
    <scope>NUCLEOTIDE SEQUENCE</scope>
    <source>
        <strain evidence="6">ChiHjej10B9-743</strain>
    </source>
</reference>
<evidence type="ECO:0000256" key="1">
    <source>
        <dbReference type="ARBA" id="ARBA00009437"/>
    </source>
</evidence>
<evidence type="ECO:0000313" key="6">
    <source>
        <dbReference type="EMBL" id="HIY80460.1"/>
    </source>
</evidence>
<dbReference type="GO" id="GO:0032993">
    <property type="term" value="C:protein-DNA complex"/>
    <property type="evidence" value="ECO:0007669"/>
    <property type="project" value="TreeGrafter"/>
</dbReference>
<sequence>MNLKQLEYFVAIAEEGQITAAARRLHISQPPLSYELAQLERELDTQLVRRGPRGVTLTEAGRLLHERAMRILSMATATAREVSSVGKGLTGALCLAVCDSATGLAPGARLAELASLAPGVSLELREGSVPEVLELVTSGIAEIGVVRTPFSTQGLRTRYAPAEPLVAVMPPALERGDELTVLLAQLEDVPIVCDSRTAASLDRNPFCVTEDARSVCSCAAAGLGVGLVPRSLLTVCDTGPCYIKTLAEKSLESRAAVIWKADRALSPLAERAVALLGELS</sequence>
<organism evidence="6 7">
    <name type="scientific">Candidatus Olsenella excrementavium</name>
    <dbReference type="NCBI Taxonomy" id="2838709"/>
    <lineage>
        <taxon>Bacteria</taxon>
        <taxon>Bacillati</taxon>
        <taxon>Actinomycetota</taxon>
        <taxon>Coriobacteriia</taxon>
        <taxon>Coriobacteriales</taxon>
        <taxon>Atopobiaceae</taxon>
        <taxon>Olsenella</taxon>
    </lineage>
</organism>
<dbReference type="FunFam" id="1.10.10.10:FF:000001">
    <property type="entry name" value="LysR family transcriptional regulator"/>
    <property type="match status" value="1"/>
</dbReference>
<proteinExistence type="inferred from homology"/>
<dbReference type="InterPro" id="IPR036388">
    <property type="entry name" value="WH-like_DNA-bd_sf"/>
</dbReference>
<evidence type="ECO:0000256" key="2">
    <source>
        <dbReference type="ARBA" id="ARBA00023015"/>
    </source>
</evidence>